<gene>
    <name evidence="2" type="ORF">FV139_14055</name>
</gene>
<dbReference type="InterPro" id="IPR008579">
    <property type="entry name" value="UGlyAH_Cupin_dom"/>
</dbReference>
<sequence>MSNADDQPRLIEPVRLSQAVAGGTELEHFEPWPAGMQQRRVGRHALKVWFEGEHLTAMVYQAEEGQLRFESLPYDEHVYVLSGGAVLETDAGERHDYGPGDVFVVPKGWSGTWEFLKDYRELVVFETSSVNAAMNAWFGWE</sequence>
<evidence type="ECO:0000259" key="1">
    <source>
        <dbReference type="Pfam" id="PF05899"/>
    </source>
</evidence>
<dbReference type="SUPFAM" id="SSF51182">
    <property type="entry name" value="RmlC-like cupins"/>
    <property type="match status" value="1"/>
</dbReference>
<organism evidence="2 3">
    <name type="scientific">Parahaliea maris</name>
    <dbReference type="NCBI Taxonomy" id="2716870"/>
    <lineage>
        <taxon>Bacteria</taxon>
        <taxon>Pseudomonadati</taxon>
        <taxon>Pseudomonadota</taxon>
        <taxon>Gammaproteobacteria</taxon>
        <taxon>Cellvibrionales</taxon>
        <taxon>Halieaceae</taxon>
        <taxon>Parahaliea</taxon>
    </lineage>
</organism>
<evidence type="ECO:0000313" key="3">
    <source>
        <dbReference type="Proteomes" id="UP000321039"/>
    </source>
</evidence>
<dbReference type="Proteomes" id="UP000321039">
    <property type="component" value="Unassembled WGS sequence"/>
</dbReference>
<dbReference type="Pfam" id="PF05899">
    <property type="entry name" value="Cupin_3"/>
    <property type="match status" value="1"/>
</dbReference>
<dbReference type="InterPro" id="IPR014710">
    <property type="entry name" value="RmlC-like_jellyroll"/>
</dbReference>
<dbReference type="PANTHER" id="PTHR40943:SF1">
    <property type="entry name" value="CYTOPLASMIC PROTEIN"/>
    <property type="match status" value="1"/>
</dbReference>
<dbReference type="PANTHER" id="PTHR40943">
    <property type="entry name" value="CYTOPLASMIC PROTEIN-RELATED"/>
    <property type="match status" value="1"/>
</dbReference>
<dbReference type="InterPro" id="IPR011051">
    <property type="entry name" value="RmlC_Cupin_sf"/>
</dbReference>
<keyword evidence="3" id="KW-1185">Reference proteome</keyword>
<dbReference type="RefSeq" id="WP_148069098.1">
    <property type="nucleotide sequence ID" value="NZ_VRZA01000005.1"/>
</dbReference>
<dbReference type="AlphaFoldDB" id="A0A5C8ZTN4"/>
<reference evidence="2 3" key="1">
    <citation type="submission" date="2019-08" db="EMBL/GenBank/DDBJ databases">
        <title>Parahaliea maris sp. nov., isolated from the surface seawater.</title>
        <authorList>
            <person name="Liu Y."/>
        </authorList>
    </citation>
    <scope>NUCLEOTIDE SEQUENCE [LARGE SCALE GENOMIC DNA]</scope>
    <source>
        <strain evidence="2 3">HSLHS9</strain>
    </source>
</reference>
<protein>
    <submittedName>
        <fullName evidence="2">Cupin domain-containing protein</fullName>
    </submittedName>
</protein>
<accession>A0A5C8ZTN4</accession>
<proteinExistence type="predicted"/>
<dbReference type="EMBL" id="VRZA01000005">
    <property type="protein sequence ID" value="TXS91858.1"/>
    <property type="molecule type" value="Genomic_DNA"/>
</dbReference>
<name>A0A5C8ZTN4_9GAMM</name>
<dbReference type="Gene3D" id="2.60.120.10">
    <property type="entry name" value="Jelly Rolls"/>
    <property type="match status" value="1"/>
</dbReference>
<evidence type="ECO:0000313" key="2">
    <source>
        <dbReference type="EMBL" id="TXS91858.1"/>
    </source>
</evidence>
<comment type="caution">
    <text evidence="2">The sequence shown here is derived from an EMBL/GenBank/DDBJ whole genome shotgun (WGS) entry which is preliminary data.</text>
</comment>
<feature type="domain" description="(S)-ureidoglycine aminohydrolase cupin" evidence="1">
    <location>
        <begin position="56"/>
        <end position="118"/>
    </location>
</feature>